<proteinExistence type="predicted"/>
<reference evidence="2 3" key="1">
    <citation type="submission" date="2024-01" db="EMBL/GenBank/DDBJ databases">
        <title>The complete chloroplast genome sequence of Lithospermum erythrorhizon: insights into the phylogenetic relationship among Boraginaceae species and the maternal lineages of purple gromwells.</title>
        <authorList>
            <person name="Okada T."/>
            <person name="Watanabe K."/>
        </authorList>
    </citation>
    <scope>NUCLEOTIDE SEQUENCE [LARGE SCALE GENOMIC DNA]</scope>
</reference>
<evidence type="ECO:0000313" key="2">
    <source>
        <dbReference type="EMBL" id="GAA0186226.1"/>
    </source>
</evidence>
<name>A0AAV3S253_LITER</name>
<dbReference type="Proteomes" id="UP001454036">
    <property type="component" value="Unassembled WGS sequence"/>
</dbReference>
<sequence length="147" mass="16620">MVKEFDMTNLGGMNYFLGIEVLQKKGSIFICQRQYAETVLKRFGMTNCNPVSSSIAPGFKVDHDRIGKHVNETLYKQMVGSLMYLTSTRADIMFATCLISSPTELHLQIAKRILRYLRGDSDDRKNTNGYAFILNCGAVAWLPKNNL</sequence>
<accession>A0AAV3S253</accession>
<protein>
    <recommendedName>
        <fullName evidence="1">Reverse transcriptase Ty1/copia-type domain-containing protein</fullName>
    </recommendedName>
</protein>
<evidence type="ECO:0000313" key="3">
    <source>
        <dbReference type="Proteomes" id="UP001454036"/>
    </source>
</evidence>
<evidence type="ECO:0000259" key="1">
    <source>
        <dbReference type="Pfam" id="PF07727"/>
    </source>
</evidence>
<dbReference type="PANTHER" id="PTHR11439:SF517">
    <property type="entry name" value="CYSTEINE-RICH RLK (RECEPTOR-LIKE PROTEIN KINASE) 8"/>
    <property type="match status" value="1"/>
</dbReference>
<dbReference type="Pfam" id="PF07727">
    <property type="entry name" value="RVT_2"/>
    <property type="match status" value="1"/>
</dbReference>
<dbReference type="EMBL" id="BAABME010013486">
    <property type="protein sequence ID" value="GAA0186226.1"/>
    <property type="molecule type" value="Genomic_DNA"/>
</dbReference>
<dbReference type="InterPro" id="IPR013103">
    <property type="entry name" value="RVT_2"/>
</dbReference>
<dbReference type="AlphaFoldDB" id="A0AAV3S253"/>
<keyword evidence="3" id="KW-1185">Reference proteome</keyword>
<feature type="domain" description="Reverse transcriptase Ty1/copia-type" evidence="1">
    <location>
        <begin position="1"/>
        <end position="54"/>
    </location>
</feature>
<dbReference type="PANTHER" id="PTHR11439">
    <property type="entry name" value="GAG-POL-RELATED RETROTRANSPOSON"/>
    <property type="match status" value="1"/>
</dbReference>
<gene>
    <name evidence="2" type="ORF">LIER_33514</name>
</gene>
<comment type="caution">
    <text evidence="2">The sequence shown here is derived from an EMBL/GenBank/DDBJ whole genome shotgun (WGS) entry which is preliminary data.</text>
</comment>
<organism evidence="2 3">
    <name type="scientific">Lithospermum erythrorhizon</name>
    <name type="common">Purple gromwell</name>
    <name type="synonym">Lithospermum officinale var. erythrorhizon</name>
    <dbReference type="NCBI Taxonomy" id="34254"/>
    <lineage>
        <taxon>Eukaryota</taxon>
        <taxon>Viridiplantae</taxon>
        <taxon>Streptophyta</taxon>
        <taxon>Embryophyta</taxon>
        <taxon>Tracheophyta</taxon>
        <taxon>Spermatophyta</taxon>
        <taxon>Magnoliopsida</taxon>
        <taxon>eudicotyledons</taxon>
        <taxon>Gunneridae</taxon>
        <taxon>Pentapetalae</taxon>
        <taxon>asterids</taxon>
        <taxon>lamiids</taxon>
        <taxon>Boraginales</taxon>
        <taxon>Boraginaceae</taxon>
        <taxon>Boraginoideae</taxon>
        <taxon>Lithospermeae</taxon>
        <taxon>Lithospermum</taxon>
    </lineage>
</organism>